<dbReference type="Proteomes" id="UP000799438">
    <property type="component" value="Unassembled WGS sequence"/>
</dbReference>
<dbReference type="SUPFAM" id="SSF81383">
    <property type="entry name" value="F-box domain"/>
    <property type="match status" value="1"/>
</dbReference>
<dbReference type="InterPro" id="IPR001810">
    <property type="entry name" value="F-box_dom"/>
</dbReference>
<dbReference type="PROSITE" id="PS50181">
    <property type="entry name" value="FBOX"/>
    <property type="match status" value="1"/>
</dbReference>
<protein>
    <recommendedName>
        <fullName evidence="1">F-box domain-containing protein</fullName>
    </recommendedName>
</protein>
<evidence type="ECO:0000313" key="3">
    <source>
        <dbReference type="Proteomes" id="UP000799438"/>
    </source>
</evidence>
<organism evidence="2 3">
    <name type="scientific">Aplosporella prunicola CBS 121167</name>
    <dbReference type="NCBI Taxonomy" id="1176127"/>
    <lineage>
        <taxon>Eukaryota</taxon>
        <taxon>Fungi</taxon>
        <taxon>Dikarya</taxon>
        <taxon>Ascomycota</taxon>
        <taxon>Pezizomycotina</taxon>
        <taxon>Dothideomycetes</taxon>
        <taxon>Dothideomycetes incertae sedis</taxon>
        <taxon>Botryosphaeriales</taxon>
        <taxon>Aplosporellaceae</taxon>
        <taxon>Aplosporella</taxon>
    </lineage>
</organism>
<reference evidence="2" key="1">
    <citation type="journal article" date="2020" name="Stud. Mycol.">
        <title>101 Dothideomycetes genomes: a test case for predicting lifestyles and emergence of pathogens.</title>
        <authorList>
            <person name="Haridas S."/>
            <person name="Albert R."/>
            <person name="Binder M."/>
            <person name="Bloem J."/>
            <person name="Labutti K."/>
            <person name="Salamov A."/>
            <person name="Andreopoulos B."/>
            <person name="Baker S."/>
            <person name="Barry K."/>
            <person name="Bills G."/>
            <person name="Bluhm B."/>
            <person name="Cannon C."/>
            <person name="Castanera R."/>
            <person name="Culley D."/>
            <person name="Daum C."/>
            <person name="Ezra D."/>
            <person name="Gonzalez J."/>
            <person name="Henrissat B."/>
            <person name="Kuo A."/>
            <person name="Liang C."/>
            <person name="Lipzen A."/>
            <person name="Lutzoni F."/>
            <person name="Magnuson J."/>
            <person name="Mondo S."/>
            <person name="Nolan M."/>
            <person name="Ohm R."/>
            <person name="Pangilinan J."/>
            <person name="Park H.-J."/>
            <person name="Ramirez L."/>
            <person name="Alfaro M."/>
            <person name="Sun H."/>
            <person name="Tritt A."/>
            <person name="Yoshinaga Y."/>
            <person name="Zwiers L.-H."/>
            <person name="Turgeon B."/>
            <person name="Goodwin S."/>
            <person name="Spatafora J."/>
            <person name="Crous P."/>
            <person name="Grigoriev I."/>
        </authorList>
    </citation>
    <scope>NUCLEOTIDE SEQUENCE</scope>
    <source>
        <strain evidence="2">CBS 121167</strain>
    </source>
</reference>
<dbReference type="Pfam" id="PF00646">
    <property type="entry name" value="F-box"/>
    <property type="match status" value="1"/>
</dbReference>
<dbReference type="GeneID" id="54292506"/>
<feature type="domain" description="F-box" evidence="1">
    <location>
        <begin position="3"/>
        <end position="50"/>
    </location>
</feature>
<dbReference type="RefSeq" id="XP_033393080.1">
    <property type="nucleotide sequence ID" value="XM_033535014.1"/>
</dbReference>
<dbReference type="AlphaFoldDB" id="A0A6A6AZJ7"/>
<keyword evidence="3" id="KW-1185">Reference proteome</keyword>
<proteinExistence type="predicted"/>
<name>A0A6A6AZJ7_9PEZI</name>
<gene>
    <name evidence="2" type="ORF">K452DRAFT_110237</name>
</gene>
<dbReference type="OrthoDB" id="3433007at2759"/>
<accession>A0A6A6AZJ7</accession>
<evidence type="ECO:0000313" key="2">
    <source>
        <dbReference type="EMBL" id="KAF2137362.1"/>
    </source>
</evidence>
<evidence type="ECO:0000259" key="1">
    <source>
        <dbReference type="PROSITE" id="PS50181"/>
    </source>
</evidence>
<sequence>MPETQLLDLPVELIDEICNHLNYPGRIALQMTCRSLHATVSRISKIRSRKTTGPREYTMEDLLEIEMWPCYDDAASRPQNLQQPFSKLDFYACCKCLRIRPALHFSNAMMKGKRGKRSHPQCSVKHTRFCIDCGVRLCIYKSGEEFEYGGMPLAGGGIGFVCRYCTSFQGRSLIDFSERACSRCGKKYHHQSYRDLVWKIGQGSY</sequence>
<dbReference type="InterPro" id="IPR036047">
    <property type="entry name" value="F-box-like_dom_sf"/>
</dbReference>
<dbReference type="EMBL" id="ML995503">
    <property type="protein sequence ID" value="KAF2137362.1"/>
    <property type="molecule type" value="Genomic_DNA"/>
</dbReference>